<proteinExistence type="inferred from homology"/>
<evidence type="ECO:0000313" key="13">
    <source>
        <dbReference type="Proteomes" id="UP000274756"/>
    </source>
</evidence>
<sequence>MGFSTAAFAYLNYPTQIIFKCCKLIPVFIGELIIQGKKYNCIDFCVACLMSLGLILFTLADNQVSPNFDFRGYLMISVALIADAVIGNVQEKIIKKYDATNTEIVFYSYSLGVVYIFFFILVNGDLIHGFVFFFKNPWHTYGYVTAFSLIGYLGINLVLSLVKTQGALIAVTVTTVRKAITIVLSFLLFRKPFSMNYLWGGSIIFFATYLNLYNKNREKCKFFLYRCIGRIKYRKSRINKFYRSI</sequence>
<feature type="transmembrane region" description="Helical" evidence="10">
    <location>
        <begin position="17"/>
        <end position="34"/>
    </location>
</feature>
<evidence type="ECO:0000256" key="8">
    <source>
        <dbReference type="ARBA" id="ARBA00041866"/>
    </source>
</evidence>
<evidence type="ECO:0000256" key="9">
    <source>
        <dbReference type="ARBA" id="ARBA00042729"/>
    </source>
</evidence>
<evidence type="ECO:0000256" key="10">
    <source>
        <dbReference type="SAM" id="Phobius"/>
    </source>
</evidence>
<reference evidence="11 13" key="2">
    <citation type="submission" date="2018-11" db="EMBL/GenBank/DDBJ databases">
        <authorList>
            <consortium name="Pathogen Informatics"/>
        </authorList>
    </citation>
    <scope>NUCLEOTIDE SEQUENCE [LARGE SCALE GENOMIC DNA]</scope>
</reference>
<keyword evidence="4 10" id="KW-0812">Transmembrane</keyword>
<feature type="transmembrane region" description="Helical" evidence="10">
    <location>
        <begin position="166"/>
        <end position="189"/>
    </location>
</feature>
<dbReference type="InterPro" id="IPR013657">
    <property type="entry name" value="SCL35B1-4/HUT1"/>
</dbReference>
<evidence type="ECO:0000256" key="1">
    <source>
        <dbReference type="ARBA" id="ARBA00004653"/>
    </source>
</evidence>
<dbReference type="EMBL" id="UYYG01000011">
    <property type="protein sequence ID" value="VDN51009.1"/>
    <property type="molecule type" value="Genomic_DNA"/>
</dbReference>
<feature type="transmembrane region" description="Helical" evidence="10">
    <location>
        <begin position="109"/>
        <end position="134"/>
    </location>
</feature>
<evidence type="ECO:0000256" key="3">
    <source>
        <dbReference type="ARBA" id="ARBA00022448"/>
    </source>
</evidence>
<evidence type="ECO:0000313" key="14">
    <source>
        <dbReference type="WBParaSite" id="DME_0000604301-mRNA-1"/>
    </source>
</evidence>
<comment type="subcellular location">
    <subcellularLocation>
        <location evidence="1">Golgi apparatus membrane</location>
        <topology evidence="1">Multi-pass membrane protein</topology>
    </subcellularLocation>
</comment>
<dbReference type="Pfam" id="PF08449">
    <property type="entry name" value="UAA"/>
    <property type="match status" value="1"/>
</dbReference>
<evidence type="ECO:0000256" key="4">
    <source>
        <dbReference type="ARBA" id="ARBA00022692"/>
    </source>
</evidence>
<evidence type="ECO:0000313" key="12">
    <source>
        <dbReference type="Proteomes" id="UP000038040"/>
    </source>
</evidence>
<dbReference type="Proteomes" id="UP000038040">
    <property type="component" value="Unplaced"/>
</dbReference>
<keyword evidence="6 10" id="KW-0472">Membrane</keyword>
<accession>A0A0N4UF49</accession>
<name>A0A0N4UF49_DRAME</name>
<comment type="similarity">
    <text evidence="2">Belongs to the nucleotide-sugar transporter family. SLC35B subfamily.</text>
</comment>
<reference evidence="14" key="1">
    <citation type="submission" date="2017-02" db="UniProtKB">
        <authorList>
            <consortium name="WormBaseParasite"/>
        </authorList>
    </citation>
    <scope>IDENTIFICATION</scope>
</reference>
<dbReference type="STRING" id="318479.A0A0N4UF49"/>
<dbReference type="PANTHER" id="PTHR10778:SF8">
    <property type="entry name" value="ADENOSINE 3'-PHOSPHO 5'-PHOSPHOSULFATE TRANSPORTER 2"/>
    <property type="match status" value="1"/>
</dbReference>
<feature type="transmembrane region" description="Helical" evidence="10">
    <location>
        <begin position="72"/>
        <end position="89"/>
    </location>
</feature>
<gene>
    <name evidence="11" type="ORF">DME_LOCUS982</name>
</gene>
<evidence type="ECO:0000256" key="5">
    <source>
        <dbReference type="ARBA" id="ARBA00022989"/>
    </source>
</evidence>
<organism evidence="12 14">
    <name type="scientific">Dracunculus medinensis</name>
    <name type="common">Guinea worm</name>
    <dbReference type="NCBI Taxonomy" id="318479"/>
    <lineage>
        <taxon>Eukaryota</taxon>
        <taxon>Metazoa</taxon>
        <taxon>Ecdysozoa</taxon>
        <taxon>Nematoda</taxon>
        <taxon>Chromadorea</taxon>
        <taxon>Rhabditida</taxon>
        <taxon>Spirurina</taxon>
        <taxon>Dracunculoidea</taxon>
        <taxon>Dracunculidae</taxon>
        <taxon>Dracunculus</taxon>
    </lineage>
</organism>
<protein>
    <recommendedName>
        <fullName evidence="7">Adenosine 3'-phospho 5'-phosphosulfate transporter 2</fullName>
    </recommendedName>
    <alternativeName>
        <fullName evidence="8">PAPS transporter 2</fullName>
    </alternativeName>
    <alternativeName>
        <fullName evidence="9">Solute carrier family 35 member B3 homolog</fullName>
    </alternativeName>
</protein>
<dbReference type="GO" id="GO:0005789">
    <property type="term" value="C:endoplasmic reticulum membrane"/>
    <property type="evidence" value="ECO:0007669"/>
    <property type="project" value="TreeGrafter"/>
</dbReference>
<dbReference type="OrthoDB" id="438495at2759"/>
<keyword evidence="13" id="KW-1185">Reference proteome</keyword>
<evidence type="ECO:0000256" key="7">
    <source>
        <dbReference type="ARBA" id="ARBA00039669"/>
    </source>
</evidence>
<dbReference type="AlphaFoldDB" id="A0A0N4UF49"/>
<keyword evidence="3" id="KW-0813">Transport</keyword>
<feature type="transmembrane region" description="Helical" evidence="10">
    <location>
        <begin position="140"/>
        <end position="159"/>
    </location>
</feature>
<dbReference type="WBParaSite" id="DME_0000604301-mRNA-1">
    <property type="protein sequence ID" value="DME_0000604301-mRNA-1"/>
    <property type="gene ID" value="DME_0000604301"/>
</dbReference>
<dbReference type="GO" id="GO:0046964">
    <property type="term" value="F:3'-phosphoadenosine 5'-phosphosulfate transmembrane transporter activity"/>
    <property type="evidence" value="ECO:0007669"/>
    <property type="project" value="TreeGrafter"/>
</dbReference>
<feature type="transmembrane region" description="Helical" evidence="10">
    <location>
        <begin position="195"/>
        <end position="213"/>
    </location>
</feature>
<evidence type="ECO:0000256" key="2">
    <source>
        <dbReference type="ARBA" id="ARBA00010694"/>
    </source>
</evidence>
<evidence type="ECO:0000313" key="11">
    <source>
        <dbReference type="EMBL" id="VDN51009.1"/>
    </source>
</evidence>
<dbReference type="GO" id="GO:0000139">
    <property type="term" value="C:Golgi membrane"/>
    <property type="evidence" value="ECO:0007669"/>
    <property type="project" value="UniProtKB-SubCell"/>
</dbReference>
<dbReference type="PANTHER" id="PTHR10778">
    <property type="entry name" value="SOLUTE CARRIER FAMILY 35 MEMBER B"/>
    <property type="match status" value="1"/>
</dbReference>
<dbReference type="Proteomes" id="UP000274756">
    <property type="component" value="Unassembled WGS sequence"/>
</dbReference>
<evidence type="ECO:0000256" key="6">
    <source>
        <dbReference type="ARBA" id="ARBA00023136"/>
    </source>
</evidence>
<keyword evidence="5 10" id="KW-1133">Transmembrane helix</keyword>
<feature type="transmembrane region" description="Helical" evidence="10">
    <location>
        <begin position="41"/>
        <end position="60"/>
    </location>
</feature>